<dbReference type="AlphaFoldDB" id="A0A2R6XZC9"/>
<dbReference type="InterPro" id="IPR014967">
    <property type="entry name" value="Uncharacterised_YugN-like"/>
</dbReference>
<name>A0A2R6XZC9_9BACL</name>
<accession>A0A2R6XZC9</accession>
<dbReference type="Pfam" id="PF08868">
    <property type="entry name" value="YugN"/>
    <property type="match status" value="1"/>
</dbReference>
<organism evidence="1 2">
    <name type="scientific">Candidatus Carbonibacillus altaicus</name>
    <dbReference type="NCBI Taxonomy" id="2163959"/>
    <lineage>
        <taxon>Bacteria</taxon>
        <taxon>Bacillati</taxon>
        <taxon>Bacillota</taxon>
        <taxon>Bacilli</taxon>
        <taxon>Bacillales</taxon>
        <taxon>Candidatus Carbonibacillus</taxon>
    </lineage>
</organism>
<proteinExistence type="predicted"/>
<dbReference type="Proteomes" id="UP000244338">
    <property type="component" value="Unassembled WGS sequence"/>
</dbReference>
<evidence type="ECO:0000313" key="1">
    <source>
        <dbReference type="EMBL" id="PTQ55771.1"/>
    </source>
</evidence>
<evidence type="ECO:0000313" key="2">
    <source>
        <dbReference type="Proteomes" id="UP000244338"/>
    </source>
</evidence>
<dbReference type="InterPro" id="IPR036491">
    <property type="entry name" value="YugN-like_sf"/>
</dbReference>
<reference evidence="2" key="1">
    <citation type="journal article" date="2018" name="Sci. Rep.">
        <title>Lignite coal burning seam in the remote Altai Mountains harbors a hydrogen-driven thermophilic microbial community.</title>
        <authorList>
            <person name="Kadnikov V.V."/>
            <person name="Mardanov A.V."/>
            <person name="Ivasenko D.A."/>
            <person name="Antsiferov D.V."/>
            <person name="Beletsky A.V."/>
            <person name="Karnachuk O.V."/>
            <person name="Ravin N.V."/>
        </authorList>
    </citation>
    <scope>NUCLEOTIDE SEQUENCE [LARGE SCALE GENOMIC DNA]</scope>
</reference>
<dbReference type="Gene3D" id="3.30.310.100">
    <property type="entry name" value="YugN-like"/>
    <property type="match status" value="1"/>
</dbReference>
<dbReference type="EMBL" id="PEBX01000074">
    <property type="protein sequence ID" value="PTQ55771.1"/>
    <property type="molecule type" value="Genomic_DNA"/>
</dbReference>
<dbReference type="SUPFAM" id="SSF160755">
    <property type="entry name" value="YugN-like"/>
    <property type="match status" value="1"/>
</dbReference>
<sequence>MIPIDGHGIKGRTLMFGHLKAALEPLDFHLNGGYTYTWGSFDRALFSNIEETYYLRIPLEVMDGALDEAQARVRLGQPFIQNHVVETAEAHAPMHPLFDAAGLSALWNQFQSPVDVDGPIADEDRWTQEARRILEKVRVRLDEV</sequence>
<protein>
    <submittedName>
        <fullName evidence="1">Uncharacterized protein</fullName>
    </submittedName>
</protein>
<comment type="caution">
    <text evidence="1">The sequence shown here is derived from an EMBL/GenBank/DDBJ whole genome shotgun (WGS) entry which is preliminary data.</text>
</comment>
<gene>
    <name evidence="1" type="ORF">BSOLF_1486</name>
</gene>